<evidence type="ECO:0000256" key="3">
    <source>
        <dbReference type="ARBA" id="ARBA00022691"/>
    </source>
</evidence>
<evidence type="ECO:0000256" key="2">
    <source>
        <dbReference type="ARBA" id="ARBA00022679"/>
    </source>
</evidence>
<keyword evidence="5" id="KW-1185">Reference proteome</keyword>
<dbReference type="InterPro" id="IPR050750">
    <property type="entry name" value="C5-MTase"/>
</dbReference>
<sequence length="115" mass="13053">MEHRVLELYSGIGGMHIALKESRINGEVVAAVDINTIANEVYCHNFPATLRYYCIARKTASAWHFKRKEEIIGVLPKAFDEPYTLESIIEKDVPDTFALTNKLLKRGYIEPLANT</sequence>
<feature type="non-terminal residue" evidence="4">
    <location>
        <position position="1"/>
    </location>
</feature>
<proteinExistence type="predicted"/>
<dbReference type="SUPFAM" id="SSF53335">
    <property type="entry name" value="S-adenosyl-L-methionine-dependent methyltransferases"/>
    <property type="match status" value="1"/>
</dbReference>
<protein>
    <recommendedName>
        <fullName evidence="6">DNA (cytosine-5-)-methyltransferase</fullName>
    </recommendedName>
</protein>
<evidence type="ECO:0000313" key="5">
    <source>
        <dbReference type="Proteomes" id="UP000837857"/>
    </source>
</evidence>
<dbReference type="InterPro" id="IPR001525">
    <property type="entry name" value="C5_MeTfrase"/>
</dbReference>
<dbReference type="Gene3D" id="3.40.50.150">
    <property type="entry name" value="Vaccinia Virus protein VP39"/>
    <property type="match status" value="2"/>
</dbReference>
<reference evidence="4" key="1">
    <citation type="submission" date="2022-03" db="EMBL/GenBank/DDBJ databases">
        <authorList>
            <person name="Martin H S."/>
        </authorList>
    </citation>
    <scope>NUCLEOTIDE SEQUENCE</scope>
</reference>
<accession>A0ABN8HU34</accession>
<dbReference type="Gene3D" id="3.90.120.10">
    <property type="entry name" value="DNA Methylase, subunit A, domain 2"/>
    <property type="match status" value="1"/>
</dbReference>
<keyword evidence="1" id="KW-0489">Methyltransferase</keyword>
<dbReference type="Proteomes" id="UP000837857">
    <property type="component" value="Chromosome 11"/>
</dbReference>
<name>A0ABN8HU34_9NEOP</name>
<organism evidence="4 5">
    <name type="scientific">Iphiclides podalirius</name>
    <name type="common">scarce swallowtail</name>
    <dbReference type="NCBI Taxonomy" id="110791"/>
    <lineage>
        <taxon>Eukaryota</taxon>
        <taxon>Metazoa</taxon>
        <taxon>Ecdysozoa</taxon>
        <taxon>Arthropoda</taxon>
        <taxon>Hexapoda</taxon>
        <taxon>Insecta</taxon>
        <taxon>Pterygota</taxon>
        <taxon>Neoptera</taxon>
        <taxon>Endopterygota</taxon>
        <taxon>Lepidoptera</taxon>
        <taxon>Glossata</taxon>
        <taxon>Ditrysia</taxon>
        <taxon>Papilionoidea</taxon>
        <taxon>Papilionidae</taxon>
        <taxon>Papilioninae</taxon>
        <taxon>Iphiclides</taxon>
    </lineage>
</organism>
<keyword evidence="2" id="KW-0808">Transferase</keyword>
<dbReference type="PANTHER" id="PTHR46098:SF1">
    <property type="entry name" value="TRNA (CYTOSINE(38)-C(5))-METHYLTRANSFERASE"/>
    <property type="match status" value="1"/>
</dbReference>
<evidence type="ECO:0000256" key="1">
    <source>
        <dbReference type="ARBA" id="ARBA00022603"/>
    </source>
</evidence>
<evidence type="ECO:0000313" key="4">
    <source>
        <dbReference type="EMBL" id="CAH2039407.1"/>
    </source>
</evidence>
<dbReference type="EMBL" id="OW152823">
    <property type="protein sequence ID" value="CAH2039407.1"/>
    <property type="molecule type" value="Genomic_DNA"/>
</dbReference>
<evidence type="ECO:0008006" key="6">
    <source>
        <dbReference type="Google" id="ProtNLM"/>
    </source>
</evidence>
<dbReference type="InterPro" id="IPR029063">
    <property type="entry name" value="SAM-dependent_MTases_sf"/>
</dbReference>
<keyword evidence="3" id="KW-0949">S-adenosyl-L-methionine</keyword>
<gene>
    <name evidence="4" type="ORF">IPOD504_LOCUS1647</name>
</gene>
<dbReference type="PANTHER" id="PTHR46098">
    <property type="entry name" value="TRNA (CYTOSINE(38)-C(5))-METHYLTRANSFERASE"/>
    <property type="match status" value="1"/>
</dbReference>
<dbReference type="Pfam" id="PF00145">
    <property type="entry name" value="DNA_methylase"/>
    <property type="match status" value="1"/>
</dbReference>